<keyword evidence="4" id="KW-0997">Cell inner membrane</keyword>
<evidence type="ECO:0000256" key="11">
    <source>
        <dbReference type="ARBA" id="ARBA00022989"/>
    </source>
</evidence>
<dbReference type="Gene3D" id="3.30.1390.30">
    <property type="entry name" value="Penicillin-binding protein 2a, domain 3"/>
    <property type="match status" value="1"/>
</dbReference>
<sequence>MSVYNQPRRRVIQLIILGMVLLIVTRLFFLQVVEKKYSKLADANAVLRKVVYPSRGMIYDRKGRSVLRNDVMYDLVVTPSSVKNIDTAYLCQILQIDKEEFRKRIVTAIIKNGRVRQSVFASLLTPDVFGRLQESMYLFQPGFELVQRQIRSYPYSAAANILGYIGEISSSMLEKSAYSAYQMGDYLGMTGLEKTYESVLMGQRGIQYLVKDNLNRPQGPYEKGEFDTAAIAGKNLRLSLDIDLQVLGERLMRNKIGSIVAIDPQTGGILAMVSSPTFDPNLLTGSYRTRNFSKLFVDTTKPLFNRAMQATYPPGSAMKPLTALVALDEGVITPSFGFPCSGGYYNCGRRIGCTHHNPGHAANLRLAIANSCNSYFVHLYRLEVDAAKWGGVEKGHQKWYEYMSSFGLGHRLGIDIPGEYRGYVIDTAGMNKRYPGRWSSCSELYVGMGQGAVSVTPLQMANAMCIIANRGYYYIPHFVESIDNDNSQLLKEYKEKHVVAHISDTSYRSVIYGMEDVVERGTGRSAIIEGVAVCGKTGTAENNAIVNGELKKLKDHSVFVAFAPRDNPKIAVAVIVENAGYGSTYAAPIASLVMEKYLHDTISVKRKPVVQRMLDFVTMDPVVQAKSKLDSLNGATARLTTEQVLNIYFPNKTK</sequence>
<dbReference type="OrthoDB" id="9766847at2"/>
<evidence type="ECO:0000256" key="3">
    <source>
        <dbReference type="ARBA" id="ARBA00022475"/>
    </source>
</evidence>
<protein>
    <submittedName>
        <fullName evidence="17">Penicillin-binding protein 2</fullName>
    </submittedName>
</protein>
<accession>A0A562TCB2</accession>
<keyword evidence="11 14" id="KW-1133">Transmembrane helix</keyword>
<evidence type="ECO:0000256" key="13">
    <source>
        <dbReference type="ARBA" id="ARBA00023316"/>
    </source>
</evidence>
<dbReference type="Gene3D" id="3.90.1310.10">
    <property type="entry name" value="Penicillin-binding protein 2a (Domain 2)"/>
    <property type="match status" value="1"/>
</dbReference>
<evidence type="ECO:0000256" key="4">
    <source>
        <dbReference type="ARBA" id="ARBA00022519"/>
    </source>
</evidence>
<keyword evidence="3" id="KW-1003">Cell membrane</keyword>
<keyword evidence="18" id="KW-1185">Reference proteome</keyword>
<dbReference type="Pfam" id="PF03717">
    <property type="entry name" value="PBP_dimer"/>
    <property type="match status" value="1"/>
</dbReference>
<keyword evidence="12 14" id="KW-0472">Membrane</keyword>
<dbReference type="GO" id="GO:0005886">
    <property type="term" value="C:plasma membrane"/>
    <property type="evidence" value="ECO:0007669"/>
    <property type="project" value="UniProtKB-SubCell"/>
</dbReference>
<evidence type="ECO:0000259" key="15">
    <source>
        <dbReference type="Pfam" id="PF00905"/>
    </source>
</evidence>
<dbReference type="NCBIfam" id="TIGR03423">
    <property type="entry name" value="pbp2_mrdA"/>
    <property type="match status" value="1"/>
</dbReference>
<name>A0A562TCB2_CHIJA</name>
<evidence type="ECO:0000259" key="16">
    <source>
        <dbReference type="Pfam" id="PF03717"/>
    </source>
</evidence>
<dbReference type="GO" id="GO:0008658">
    <property type="term" value="F:penicillin binding"/>
    <property type="evidence" value="ECO:0007669"/>
    <property type="project" value="InterPro"/>
</dbReference>
<comment type="caution">
    <text evidence="17">The sequence shown here is derived from an EMBL/GenBank/DDBJ whole genome shotgun (WGS) entry which is preliminary data.</text>
</comment>
<dbReference type="InterPro" id="IPR050515">
    <property type="entry name" value="Beta-lactam/transpept"/>
</dbReference>
<reference evidence="17 18" key="1">
    <citation type="journal article" date="2013" name="Stand. Genomic Sci.">
        <title>Genomic Encyclopedia of Type Strains, Phase I: The one thousand microbial genomes (KMG-I) project.</title>
        <authorList>
            <person name="Kyrpides N.C."/>
            <person name="Woyke T."/>
            <person name="Eisen J.A."/>
            <person name="Garrity G."/>
            <person name="Lilburn T.G."/>
            <person name="Beck B.J."/>
            <person name="Whitman W.B."/>
            <person name="Hugenholtz P."/>
            <person name="Klenk H.P."/>
        </authorList>
    </citation>
    <scope>NUCLEOTIDE SEQUENCE [LARGE SCALE GENOMIC DNA]</scope>
    <source>
        <strain evidence="17 18">DSM 13484</strain>
    </source>
</reference>
<dbReference type="PANTHER" id="PTHR30627:SF2">
    <property type="entry name" value="PEPTIDOGLYCAN D,D-TRANSPEPTIDASE MRDA"/>
    <property type="match status" value="1"/>
</dbReference>
<dbReference type="RefSeq" id="WP_145710356.1">
    <property type="nucleotide sequence ID" value="NZ_BAAAFY010000001.1"/>
</dbReference>
<dbReference type="InterPro" id="IPR012338">
    <property type="entry name" value="Beta-lactam/transpept-like"/>
</dbReference>
<feature type="domain" description="Penicillin-binding protein dimerisation" evidence="16">
    <location>
        <begin position="51"/>
        <end position="217"/>
    </location>
</feature>
<keyword evidence="9" id="KW-0133">Cell shape</keyword>
<dbReference type="Pfam" id="PF00905">
    <property type="entry name" value="Transpeptidase"/>
    <property type="match status" value="1"/>
</dbReference>
<evidence type="ECO:0000256" key="12">
    <source>
        <dbReference type="ARBA" id="ARBA00023136"/>
    </source>
</evidence>
<gene>
    <name evidence="17" type="ORF">LX66_0562</name>
</gene>
<dbReference type="SUPFAM" id="SSF56601">
    <property type="entry name" value="beta-lactamase/transpeptidase-like"/>
    <property type="match status" value="1"/>
</dbReference>
<evidence type="ECO:0000313" key="18">
    <source>
        <dbReference type="Proteomes" id="UP000316778"/>
    </source>
</evidence>
<evidence type="ECO:0000256" key="6">
    <source>
        <dbReference type="ARBA" id="ARBA00022670"/>
    </source>
</evidence>
<feature type="transmembrane region" description="Helical" evidence="14">
    <location>
        <begin position="12"/>
        <end position="30"/>
    </location>
</feature>
<dbReference type="GO" id="GO:0006508">
    <property type="term" value="P:proteolysis"/>
    <property type="evidence" value="ECO:0007669"/>
    <property type="project" value="UniProtKB-KW"/>
</dbReference>
<evidence type="ECO:0000256" key="8">
    <source>
        <dbReference type="ARBA" id="ARBA00022801"/>
    </source>
</evidence>
<evidence type="ECO:0000256" key="10">
    <source>
        <dbReference type="ARBA" id="ARBA00022984"/>
    </source>
</evidence>
<keyword evidence="13" id="KW-0961">Cell wall biogenesis/degradation</keyword>
<dbReference type="InterPro" id="IPR001460">
    <property type="entry name" value="PCN-bd_Tpept"/>
</dbReference>
<evidence type="ECO:0000256" key="7">
    <source>
        <dbReference type="ARBA" id="ARBA00022692"/>
    </source>
</evidence>
<keyword evidence="10" id="KW-0573">Peptidoglycan synthesis</keyword>
<keyword evidence="7 14" id="KW-0812">Transmembrane</keyword>
<evidence type="ECO:0000313" key="17">
    <source>
        <dbReference type="EMBL" id="TWI91197.1"/>
    </source>
</evidence>
<evidence type="ECO:0000256" key="5">
    <source>
        <dbReference type="ARBA" id="ARBA00022645"/>
    </source>
</evidence>
<dbReference type="Proteomes" id="UP000316778">
    <property type="component" value="Unassembled WGS sequence"/>
</dbReference>
<organism evidence="17 18">
    <name type="scientific">Chitinophaga japonensis</name>
    <name type="common">Flexibacter japonensis</name>
    <dbReference type="NCBI Taxonomy" id="104662"/>
    <lineage>
        <taxon>Bacteria</taxon>
        <taxon>Pseudomonadati</taxon>
        <taxon>Bacteroidota</taxon>
        <taxon>Chitinophagia</taxon>
        <taxon>Chitinophagales</taxon>
        <taxon>Chitinophagaceae</taxon>
        <taxon>Chitinophaga</taxon>
    </lineage>
</organism>
<dbReference type="GO" id="GO:0071972">
    <property type="term" value="F:peptidoglycan L,D-transpeptidase activity"/>
    <property type="evidence" value="ECO:0007669"/>
    <property type="project" value="TreeGrafter"/>
</dbReference>
<dbReference type="PANTHER" id="PTHR30627">
    <property type="entry name" value="PEPTIDOGLYCAN D,D-TRANSPEPTIDASE"/>
    <property type="match status" value="1"/>
</dbReference>
<dbReference type="Gene3D" id="3.40.710.10">
    <property type="entry name" value="DD-peptidase/beta-lactamase superfamily"/>
    <property type="match status" value="1"/>
</dbReference>
<dbReference type="AlphaFoldDB" id="A0A562TCB2"/>
<evidence type="ECO:0000256" key="1">
    <source>
        <dbReference type="ARBA" id="ARBA00004167"/>
    </source>
</evidence>
<dbReference type="GO" id="GO:0009252">
    <property type="term" value="P:peptidoglycan biosynthetic process"/>
    <property type="evidence" value="ECO:0007669"/>
    <property type="project" value="UniProtKB-KW"/>
</dbReference>
<evidence type="ECO:0000256" key="9">
    <source>
        <dbReference type="ARBA" id="ARBA00022960"/>
    </source>
</evidence>
<proteinExistence type="predicted"/>
<evidence type="ECO:0000256" key="14">
    <source>
        <dbReference type="SAM" id="Phobius"/>
    </source>
</evidence>
<dbReference type="GO" id="GO:0008360">
    <property type="term" value="P:regulation of cell shape"/>
    <property type="evidence" value="ECO:0007669"/>
    <property type="project" value="UniProtKB-KW"/>
</dbReference>
<dbReference type="GO" id="GO:0071555">
    <property type="term" value="P:cell wall organization"/>
    <property type="evidence" value="ECO:0007669"/>
    <property type="project" value="UniProtKB-KW"/>
</dbReference>
<evidence type="ECO:0000256" key="2">
    <source>
        <dbReference type="ARBA" id="ARBA00004236"/>
    </source>
</evidence>
<keyword evidence="6" id="KW-0645">Protease</keyword>
<dbReference type="InterPro" id="IPR017790">
    <property type="entry name" value="Penicillin-binding_protein_2"/>
</dbReference>
<dbReference type="EMBL" id="VLLG01000002">
    <property type="protein sequence ID" value="TWI91197.1"/>
    <property type="molecule type" value="Genomic_DNA"/>
</dbReference>
<dbReference type="GO" id="GO:0009002">
    <property type="term" value="F:serine-type D-Ala-D-Ala carboxypeptidase activity"/>
    <property type="evidence" value="ECO:0007669"/>
    <property type="project" value="InterPro"/>
</dbReference>
<keyword evidence="8" id="KW-0378">Hydrolase</keyword>
<keyword evidence="5" id="KW-0121">Carboxypeptidase</keyword>
<dbReference type="InterPro" id="IPR036138">
    <property type="entry name" value="PBP_dimer_sf"/>
</dbReference>
<dbReference type="InterPro" id="IPR005311">
    <property type="entry name" value="PBP_dimer"/>
</dbReference>
<dbReference type="SUPFAM" id="SSF56519">
    <property type="entry name" value="Penicillin binding protein dimerisation domain"/>
    <property type="match status" value="1"/>
</dbReference>
<feature type="domain" description="Penicillin-binding protein transpeptidase" evidence="15">
    <location>
        <begin position="257"/>
        <end position="595"/>
    </location>
</feature>
<comment type="subcellular location">
    <subcellularLocation>
        <location evidence="2">Cell membrane</location>
    </subcellularLocation>
    <subcellularLocation>
        <location evidence="1">Membrane</location>
        <topology evidence="1">Single-pass membrane protein</topology>
    </subcellularLocation>
</comment>